<organism evidence="7 8">
    <name type="scientific">Blastococcus saxobsidens (strain DD2)</name>
    <dbReference type="NCBI Taxonomy" id="1146883"/>
    <lineage>
        <taxon>Bacteria</taxon>
        <taxon>Bacillati</taxon>
        <taxon>Actinomycetota</taxon>
        <taxon>Actinomycetes</taxon>
        <taxon>Geodermatophilales</taxon>
        <taxon>Geodermatophilaceae</taxon>
        <taxon>Blastococcus</taxon>
    </lineage>
</organism>
<gene>
    <name evidence="7" type="ordered locus">BLASA_1452</name>
</gene>
<dbReference type="GO" id="GO:0046872">
    <property type="term" value="F:metal ion binding"/>
    <property type="evidence" value="ECO:0007669"/>
    <property type="project" value="UniProtKB-KW"/>
</dbReference>
<dbReference type="Pfam" id="PF00753">
    <property type="entry name" value="Lactamase_B"/>
    <property type="match status" value="1"/>
</dbReference>
<proteinExistence type="inferred from homology"/>
<evidence type="ECO:0000259" key="6">
    <source>
        <dbReference type="SMART" id="SM00849"/>
    </source>
</evidence>
<evidence type="ECO:0000256" key="2">
    <source>
        <dbReference type="ARBA" id="ARBA00007749"/>
    </source>
</evidence>
<reference evidence="8" key="2">
    <citation type="submission" date="2012-02" db="EMBL/GenBank/DDBJ databases">
        <title>Complete genome sequence of Blastococcus saxobsidens strain DD2.</title>
        <authorList>
            <person name="Genoscope."/>
        </authorList>
    </citation>
    <scope>NUCLEOTIDE SEQUENCE [LARGE SCALE GENOMIC DNA]</scope>
    <source>
        <strain evidence="8">DD2</strain>
    </source>
</reference>
<accession>H6RKG5</accession>
<comment type="cofactor">
    <cofactor evidence="1">
        <name>Zn(2+)</name>
        <dbReference type="ChEBI" id="CHEBI:29105"/>
    </cofactor>
</comment>
<feature type="domain" description="Metallo-beta-lactamase" evidence="6">
    <location>
        <begin position="34"/>
        <end position="243"/>
    </location>
</feature>
<evidence type="ECO:0000313" key="7">
    <source>
        <dbReference type="EMBL" id="CCG02384.1"/>
    </source>
</evidence>
<dbReference type="InterPro" id="IPR036866">
    <property type="entry name" value="RibonucZ/Hydroxyglut_hydro"/>
</dbReference>
<dbReference type="AlphaFoldDB" id="H6RKG5"/>
<evidence type="ECO:0000256" key="5">
    <source>
        <dbReference type="ARBA" id="ARBA00022833"/>
    </source>
</evidence>
<dbReference type="OrthoDB" id="2971563at2"/>
<dbReference type="RefSeq" id="WP_014375279.1">
    <property type="nucleotide sequence ID" value="NC_016943.1"/>
</dbReference>
<keyword evidence="4 7" id="KW-0378">Hydrolase</keyword>
<comment type="similarity">
    <text evidence="2">Belongs to the metallo-beta-lactamase superfamily.</text>
</comment>
<evidence type="ECO:0000256" key="3">
    <source>
        <dbReference type="ARBA" id="ARBA00022723"/>
    </source>
</evidence>
<evidence type="ECO:0000256" key="4">
    <source>
        <dbReference type="ARBA" id="ARBA00022801"/>
    </source>
</evidence>
<dbReference type="eggNOG" id="COG0491">
    <property type="taxonomic scope" value="Bacteria"/>
</dbReference>
<dbReference type="HOGENOM" id="CLU_030571_3_3_11"/>
<dbReference type="InterPro" id="IPR051013">
    <property type="entry name" value="MBL_superfamily_lactonases"/>
</dbReference>
<dbReference type="Gene3D" id="3.60.15.10">
    <property type="entry name" value="Ribonuclease Z/Hydroxyacylglutathione hydrolase-like"/>
    <property type="match status" value="1"/>
</dbReference>
<dbReference type="KEGG" id="bsd:BLASA_1452"/>
<dbReference type="PANTHER" id="PTHR42978">
    <property type="entry name" value="QUORUM-QUENCHING LACTONASE YTNP-RELATED-RELATED"/>
    <property type="match status" value="1"/>
</dbReference>
<name>H6RKG5_BLASD</name>
<evidence type="ECO:0000313" key="8">
    <source>
        <dbReference type="Proteomes" id="UP000007517"/>
    </source>
</evidence>
<keyword evidence="3" id="KW-0479">Metal-binding</keyword>
<dbReference type="SMART" id="SM00849">
    <property type="entry name" value="Lactamase_B"/>
    <property type="match status" value="1"/>
</dbReference>
<dbReference type="CDD" id="cd07729">
    <property type="entry name" value="AHL_lactonase_MBL-fold"/>
    <property type="match status" value="1"/>
</dbReference>
<dbReference type="STRING" id="1146883.BLASA_1452"/>
<reference evidence="7 8" key="1">
    <citation type="journal article" date="2012" name="J. Bacteriol.">
        <title>Genome Sequence of Blastococcus saxobsidens DD2, a Stone-Inhabiting Bacterium.</title>
        <authorList>
            <person name="Chouaia B."/>
            <person name="Crotti E."/>
            <person name="Brusetti L."/>
            <person name="Daffonchio D."/>
            <person name="Essoussi I."/>
            <person name="Nouioui I."/>
            <person name="Sbissi I."/>
            <person name="Ghodhbane-Gtari F."/>
            <person name="Gtari M."/>
            <person name="Vacherie B."/>
            <person name="Barbe V."/>
            <person name="Medigue C."/>
            <person name="Gury J."/>
            <person name="Pujic P."/>
            <person name="Normand P."/>
        </authorList>
    </citation>
    <scope>NUCLEOTIDE SEQUENCE [LARGE SCALE GENOMIC DNA]</scope>
    <source>
        <strain evidence="7 8">DD2</strain>
    </source>
</reference>
<sequence length="260" mass="28508">MYKVHPLVVGQAHVGAVLDVFWSLTRQQGLVEVPILAFLIEGGPEPILVDTGMREPERATGVHRLGPHSKSREQSLQAQLALHGLEPGDIRTTLITHLHYDHAGGMELLPNSRFVVQRTEIMAAAAPMGPAELEIGSKDMFFDRKDIAAVVDSLWDRVDMLEGNKQILPGIEAVLYPNSHTPGSQCFYVETEDGTVALVGDMVRKVDLNVDKAIPPGLFYDLESMMRALADIKGRADLIYPAHDPHIARLGTGYTGPFDT</sequence>
<dbReference type="GO" id="GO:0016787">
    <property type="term" value="F:hydrolase activity"/>
    <property type="evidence" value="ECO:0007669"/>
    <property type="project" value="UniProtKB-KW"/>
</dbReference>
<dbReference type="EMBL" id="FO117623">
    <property type="protein sequence ID" value="CCG02384.1"/>
    <property type="molecule type" value="Genomic_DNA"/>
</dbReference>
<dbReference type="InterPro" id="IPR001279">
    <property type="entry name" value="Metallo-B-lactamas"/>
</dbReference>
<dbReference type="Proteomes" id="UP000007517">
    <property type="component" value="Chromosome"/>
</dbReference>
<evidence type="ECO:0000256" key="1">
    <source>
        <dbReference type="ARBA" id="ARBA00001947"/>
    </source>
</evidence>
<keyword evidence="5" id="KW-0862">Zinc</keyword>
<dbReference type="SUPFAM" id="SSF56281">
    <property type="entry name" value="Metallo-hydrolase/oxidoreductase"/>
    <property type="match status" value="1"/>
</dbReference>
<dbReference type="PANTHER" id="PTHR42978:SF2">
    <property type="entry name" value="102 KBASES UNSTABLE REGION: FROM 1 TO 119443"/>
    <property type="match status" value="1"/>
</dbReference>
<keyword evidence="8" id="KW-1185">Reference proteome</keyword>
<protein>
    <submittedName>
        <fullName evidence="7">Zn-dependent hydrolase, glyoxylase</fullName>
    </submittedName>
</protein>